<feature type="domain" description="Toprim" evidence="2">
    <location>
        <begin position="482"/>
        <end position="570"/>
    </location>
</feature>
<gene>
    <name evidence="4" type="ORF">D3P06_18595</name>
</gene>
<geneLocation type="plasmid" evidence="3">
    <name>pAES1</name>
</geneLocation>
<evidence type="ECO:0000259" key="2">
    <source>
        <dbReference type="PROSITE" id="PS50880"/>
    </source>
</evidence>
<reference evidence="4 5" key="2">
    <citation type="submission" date="2018-09" db="EMBL/GenBank/DDBJ databases">
        <title>Paracoccus onubensis nov. sp. a moderate halophilic bacterium isolated from Gruta de las Maravillas (Aracena, Spain).</title>
        <authorList>
            <person name="Jurado V."/>
            <person name="Gutierrez-Patricio S."/>
            <person name="Gonzalez-Pimentel J.L."/>
            <person name="Laiz L."/>
            <person name="Saiz-Jimenez C."/>
        </authorList>
    </citation>
    <scope>NUCLEOTIDE SEQUENCE [LARGE SCALE GENOMIC DNA]</scope>
    <source>
        <strain evidence="4 5">DSM 19484</strain>
    </source>
</reference>
<dbReference type="Pfam" id="PF13154">
    <property type="entry name" value="DUF3991"/>
    <property type="match status" value="1"/>
</dbReference>
<keyword evidence="3" id="KW-0614">Plasmid</keyword>
<dbReference type="AlphaFoldDB" id="H9BP16"/>
<dbReference type="NCBIfam" id="NF041497">
    <property type="entry name" value="MobV"/>
    <property type="match status" value="1"/>
</dbReference>
<dbReference type="OrthoDB" id="6183171at2"/>
<dbReference type="Gene3D" id="3.40.1360.10">
    <property type="match status" value="1"/>
</dbReference>
<sequence>MPYAIYRHEKIKTAGALAASANHMTRAVPTPNADPRRAQLNRVFIGSDDPAADAAALIPALDAVDDAGKKRRRSNSVIAIEVLLTASPEWWADATAEQQQDWLDRSTAWLVQEYGRENIAHLRLHGDERTPHLTGYVVPLDPDSGHLNARRWIGGAARCRQQQTDYAAAVAPLGLSRGIEGSTATHERVRRHYAQISAPVAALEIEVPPRVLLNPDKWADEQVAAIGRQAAPSFARARTAESDRTAKKAAEATAEKERRKRERTEKALVQQKATADRMRALPLPDVLDALGFQQDKAEPDRWKADGFNITLAQGPKLGKWFDHIAQHGRGGAIDLVQHTTGADFKGALSWLADRFGDGATAADLTARMRAEAVRQVKEAKTEREPFTAPSPAPEHWPGVRKYLVEDRALPAPYIDKLHGQGDCYADARRNAVFICRDAEGRAVGAELKGTIQRSDGSRFSGMTPGSAKDAGGFRIGSIAKAAVIYLVESAIDAISLAKLRATAGEKGFTIISTAGTTPNPRTWLAGIADKVKRVCAFDNDPVGDKAADGLRRHRFERLRPTGKDWNDDLRAARAAEGAGGGTKAVMDALRRPDASPPPETTPEVDDSPSPS</sequence>
<feature type="compositionally biased region" description="Acidic residues" evidence="1">
    <location>
        <begin position="602"/>
        <end position="611"/>
    </location>
</feature>
<dbReference type="InterPro" id="IPR001668">
    <property type="entry name" value="Mob_Pre"/>
</dbReference>
<dbReference type="PROSITE" id="PS50880">
    <property type="entry name" value="TOPRIM"/>
    <property type="match status" value="1"/>
</dbReference>
<dbReference type="Gene3D" id="3.30.930.30">
    <property type="match status" value="1"/>
</dbReference>
<evidence type="ECO:0000313" key="5">
    <source>
        <dbReference type="Proteomes" id="UP000285530"/>
    </source>
</evidence>
<dbReference type="Pfam" id="PF13155">
    <property type="entry name" value="Toprim_2"/>
    <property type="match status" value="1"/>
</dbReference>
<dbReference type="Pfam" id="PF01076">
    <property type="entry name" value="Mob_Pre"/>
    <property type="match status" value="1"/>
</dbReference>
<feature type="compositionally biased region" description="Basic and acidic residues" evidence="1">
    <location>
        <begin position="238"/>
        <end position="265"/>
    </location>
</feature>
<dbReference type="GO" id="GO:0003677">
    <property type="term" value="F:DNA binding"/>
    <property type="evidence" value="ECO:0007669"/>
    <property type="project" value="InterPro"/>
</dbReference>
<dbReference type="EMBL" id="JQ041633">
    <property type="protein sequence ID" value="AFD29660.1"/>
    <property type="molecule type" value="Genomic_DNA"/>
</dbReference>
<organism evidence="3">
    <name type="scientific">Paracoccus aestuarii</name>
    <dbReference type="NCBI Taxonomy" id="453842"/>
    <lineage>
        <taxon>Bacteria</taxon>
        <taxon>Pseudomonadati</taxon>
        <taxon>Pseudomonadota</taxon>
        <taxon>Alphaproteobacteria</taxon>
        <taxon>Rhodobacterales</taxon>
        <taxon>Paracoccaceae</taxon>
        <taxon>Paracoccus</taxon>
    </lineage>
</organism>
<dbReference type="CDD" id="cd17242">
    <property type="entry name" value="MobM_relaxase"/>
    <property type="match status" value="1"/>
</dbReference>
<dbReference type="RefSeq" id="WP_015060827.1">
    <property type="nucleotide sequence ID" value="NC_019287.1"/>
</dbReference>
<protein>
    <submittedName>
        <fullName evidence="4">DUF3991 domain-containing protein</fullName>
    </submittedName>
</protein>
<name>H9BP16_9RHOB</name>
<accession>H9BP16</accession>
<dbReference type="CDD" id="cd00188">
    <property type="entry name" value="TOPRIM"/>
    <property type="match status" value="1"/>
</dbReference>
<evidence type="ECO:0000313" key="3">
    <source>
        <dbReference type="EMBL" id="AFD29660.1"/>
    </source>
</evidence>
<keyword evidence="5" id="KW-1185">Reference proteome</keyword>
<dbReference type="InterPro" id="IPR006171">
    <property type="entry name" value="TOPRIM_dom"/>
</dbReference>
<dbReference type="GO" id="GO:0006310">
    <property type="term" value="P:DNA recombination"/>
    <property type="evidence" value="ECO:0007669"/>
    <property type="project" value="InterPro"/>
</dbReference>
<dbReference type="EMBL" id="QZEV01000195">
    <property type="protein sequence ID" value="RJK94504.1"/>
    <property type="molecule type" value="Genomic_DNA"/>
</dbReference>
<reference evidence="3" key="1">
    <citation type="journal article" date="2013" name="PLoS ONE">
        <title>Plasmids of Carotenoid-Producing Paracoccus spp. (Alphaproteobacteria) - Structure, Diversity and Evolution.</title>
        <authorList>
            <person name="Maj A."/>
            <person name="Dziewit L."/>
            <person name="Czarnecki J."/>
            <person name="Wlodarczyk M."/>
            <person name="Baj J."/>
            <person name="Skrzypczyk G."/>
            <person name="Giersz D."/>
            <person name="Bartosik D."/>
        </authorList>
    </citation>
    <scope>NUCLEOTIDE SEQUENCE</scope>
    <source>
        <strain evidence="3">DSM 19484</strain>
        <plasmid evidence="3">pAES1</plasmid>
    </source>
</reference>
<feature type="region of interest" description="Disordered" evidence="1">
    <location>
        <begin position="235"/>
        <end position="265"/>
    </location>
</feature>
<dbReference type="Proteomes" id="UP000285530">
    <property type="component" value="Unassembled WGS sequence"/>
</dbReference>
<evidence type="ECO:0000313" key="4">
    <source>
        <dbReference type="EMBL" id="RJK94504.1"/>
    </source>
</evidence>
<dbReference type="InterPro" id="IPR025054">
    <property type="entry name" value="DUF3991"/>
</dbReference>
<evidence type="ECO:0000256" key="1">
    <source>
        <dbReference type="SAM" id="MobiDB-lite"/>
    </source>
</evidence>
<feature type="region of interest" description="Disordered" evidence="1">
    <location>
        <begin position="574"/>
        <end position="611"/>
    </location>
</feature>
<proteinExistence type="predicted"/>